<evidence type="ECO:0000313" key="6">
    <source>
        <dbReference type="Proteomes" id="UP001174691"/>
    </source>
</evidence>
<evidence type="ECO:0000256" key="3">
    <source>
        <dbReference type="SAM" id="Phobius"/>
    </source>
</evidence>
<feature type="transmembrane region" description="Helical" evidence="3">
    <location>
        <begin position="184"/>
        <end position="203"/>
    </location>
</feature>
<evidence type="ECO:0000256" key="1">
    <source>
        <dbReference type="ARBA" id="ARBA00022676"/>
    </source>
</evidence>
<dbReference type="GO" id="GO:0016758">
    <property type="term" value="F:hexosyltransferase activity"/>
    <property type="evidence" value="ECO:0007669"/>
    <property type="project" value="UniProtKB-ARBA"/>
</dbReference>
<evidence type="ECO:0000259" key="4">
    <source>
        <dbReference type="Pfam" id="PF06722"/>
    </source>
</evidence>
<keyword evidence="3" id="KW-0472">Membrane</keyword>
<keyword evidence="3" id="KW-1133">Transmembrane helix</keyword>
<dbReference type="InterPro" id="IPR002213">
    <property type="entry name" value="UDP_glucos_trans"/>
</dbReference>
<dbReference type="PANTHER" id="PTHR48043">
    <property type="entry name" value="EG:EG0003.4 PROTEIN-RELATED"/>
    <property type="match status" value="1"/>
</dbReference>
<comment type="caution">
    <text evidence="5">The sequence shown here is derived from an EMBL/GenBank/DDBJ whole genome shotgun (WGS) entry which is preliminary data.</text>
</comment>
<keyword evidence="6" id="KW-1185">Reference proteome</keyword>
<dbReference type="InterPro" id="IPR050271">
    <property type="entry name" value="UDP-glycosyltransferase"/>
</dbReference>
<dbReference type="AlphaFoldDB" id="A0AA38RGI7"/>
<dbReference type="Proteomes" id="UP001174691">
    <property type="component" value="Unassembled WGS sequence"/>
</dbReference>
<dbReference type="InterPro" id="IPR010610">
    <property type="entry name" value="EryCIII-like_C"/>
</dbReference>
<gene>
    <name evidence="5" type="ORF">NKR19_g8223</name>
</gene>
<feature type="domain" description="Erythromycin biosynthesis protein CIII-like C-terminal" evidence="4">
    <location>
        <begin position="387"/>
        <end position="463"/>
    </location>
</feature>
<evidence type="ECO:0000313" key="5">
    <source>
        <dbReference type="EMBL" id="KAJ9137400.1"/>
    </source>
</evidence>
<keyword evidence="2" id="KW-0808">Transferase</keyword>
<dbReference type="GO" id="GO:0008194">
    <property type="term" value="F:UDP-glycosyltransferase activity"/>
    <property type="evidence" value="ECO:0007669"/>
    <property type="project" value="InterPro"/>
</dbReference>
<keyword evidence="3" id="KW-0812">Transmembrane</keyword>
<dbReference type="EMBL" id="JANBVN010000160">
    <property type="protein sequence ID" value="KAJ9137400.1"/>
    <property type="molecule type" value="Genomic_DNA"/>
</dbReference>
<protein>
    <submittedName>
        <fullName evidence="5">UDP-Glycosyltransferase/glycogen phosphorylase</fullName>
    </submittedName>
</protein>
<dbReference type="CDD" id="cd03784">
    <property type="entry name" value="GT1_Gtf-like"/>
    <property type="match status" value="1"/>
</dbReference>
<dbReference type="Gene3D" id="3.40.50.2000">
    <property type="entry name" value="Glycogen Phosphorylase B"/>
    <property type="match status" value="2"/>
</dbReference>
<evidence type="ECO:0000256" key="2">
    <source>
        <dbReference type="ARBA" id="ARBA00022679"/>
    </source>
</evidence>
<organism evidence="5 6">
    <name type="scientific">Coniochaeta hoffmannii</name>
    <dbReference type="NCBI Taxonomy" id="91930"/>
    <lineage>
        <taxon>Eukaryota</taxon>
        <taxon>Fungi</taxon>
        <taxon>Dikarya</taxon>
        <taxon>Ascomycota</taxon>
        <taxon>Pezizomycotina</taxon>
        <taxon>Sordariomycetes</taxon>
        <taxon>Sordariomycetidae</taxon>
        <taxon>Coniochaetales</taxon>
        <taxon>Coniochaetaceae</taxon>
        <taxon>Coniochaeta</taxon>
    </lineage>
</organism>
<dbReference type="Pfam" id="PF06722">
    <property type="entry name" value="EryCIII-like_C"/>
    <property type="match status" value="1"/>
</dbReference>
<accession>A0AA38RGI7</accession>
<sequence>MRRLSRKVLLFTNAEHGQSNIFVATSHALIQRGCDVHFASFPAIEKTVKLLFDGAITFHRLKGVDMKTAYPQDEVFNSGLEGRKPKFLDMPTLLRICLHTTMPWTGPEYVEIYRSVIEVLQAVKPDIIAIDPAFTPAITACRHIGERFLVLAPNTIKDFAMPFQPAGEVFWKYPCVASGLPFPLPWYLILFNVYYVSLAIVICRYDKRHKRVNDYVKAHTGGKMVTLDDLNRRPPPGVKYLVANLPEVEFPLTKIPPHIIPCGPMIRPAPSVAEVDRSLADWIAGGPTVYINLGTHAKTTERTAVEIAISINHLLEVASQHTNTSDTKLALSSLRVLWKLTRKPPLYDNTSIALILGEHLAADRVRILPWLVPEPSSLLSEPGLIWAVHHGGANSFLEAVAAGVPQVVLPVWIDCFDYTNRAELLGIGLWGNKTARPRCVAAELAPVLMRAVFGDDAREMRERARELARVCARDPGRVVAARSILGEI</sequence>
<dbReference type="SUPFAM" id="SSF53756">
    <property type="entry name" value="UDP-Glycosyltransferase/glycogen phosphorylase"/>
    <property type="match status" value="1"/>
</dbReference>
<reference evidence="5" key="1">
    <citation type="submission" date="2022-07" db="EMBL/GenBank/DDBJ databases">
        <title>Fungi with potential for degradation of polypropylene.</title>
        <authorList>
            <person name="Gostincar C."/>
        </authorList>
    </citation>
    <scope>NUCLEOTIDE SEQUENCE</scope>
    <source>
        <strain evidence="5">EXF-13287</strain>
    </source>
</reference>
<name>A0AA38RGI7_9PEZI</name>
<keyword evidence="1" id="KW-0328">Glycosyltransferase</keyword>
<proteinExistence type="predicted"/>
<dbReference type="PANTHER" id="PTHR48043:SF145">
    <property type="entry name" value="FI06409P-RELATED"/>
    <property type="match status" value="1"/>
</dbReference>